<name>A0A814Z4J1_9BILA</name>
<reference evidence="2" key="1">
    <citation type="submission" date="2021-02" db="EMBL/GenBank/DDBJ databases">
        <authorList>
            <person name="Nowell W R."/>
        </authorList>
    </citation>
    <scope>NUCLEOTIDE SEQUENCE</scope>
</reference>
<keyword evidence="1" id="KW-0472">Membrane</keyword>
<evidence type="ECO:0000256" key="1">
    <source>
        <dbReference type="SAM" id="Phobius"/>
    </source>
</evidence>
<comment type="caution">
    <text evidence="2">The sequence shown here is derived from an EMBL/GenBank/DDBJ whole genome shotgun (WGS) entry which is preliminary data.</text>
</comment>
<evidence type="ECO:0000313" key="2">
    <source>
        <dbReference type="EMBL" id="CAF1238039.1"/>
    </source>
</evidence>
<dbReference type="AlphaFoldDB" id="A0A814Z4J1"/>
<organism evidence="2 3">
    <name type="scientific">Rotaria sordida</name>
    <dbReference type="NCBI Taxonomy" id="392033"/>
    <lineage>
        <taxon>Eukaryota</taxon>
        <taxon>Metazoa</taxon>
        <taxon>Spiralia</taxon>
        <taxon>Gnathifera</taxon>
        <taxon>Rotifera</taxon>
        <taxon>Eurotatoria</taxon>
        <taxon>Bdelloidea</taxon>
        <taxon>Philodinida</taxon>
        <taxon>Philodinidae</taxon>
        <taxon>Rotaria</taxon>
    </lineage>
</organism>
<dbReference type="InterPro" id="IPR029044">
    <property type="entry name" value="Nucleotide-diphossugar_trans"/>
</dbReference>
<proteinExistence type="predicted"/>
<accession>A0A814Z4J1</accession>
<feature type="transmembrane region" description="Helical" evidence="1">
    <location>
        <begin position="22"/>
        <end position="44"/>
    </location>
</feature>
<gene>
    <name evidence="2" type="ORF">ZHD862_LOCUS24724</name>
</gene>
<dbReference type="Proteomes" id="UP000663864">
    <property type="component" value="Unassembled WGS sequence"/>
</dbReference>
<evidence type="ECO:0000313" key="3">
    <source>
        <dbReference type="Proteomes" id="UP000663864"/>
    </source>
</evidence>
<keyword evidence="1" id="KW-0812">Transmembrane</keyword>
<protein>
    <submittedName>
        <fullName evidence="2">Uncharacterized protein</fullName>
    </submittedName>
</protein>
<sequence>MIHYLIHSFDRRSPLKRSRRRLFYRSLIIIICIFIISPFLILFFHSISIFRLNHSKSHSLNIIVSLTSTPARFDYELPFTIHSLLSQTKLPKQIRIYLSPTSIIIKQKNLTLTHLKMYLQRLDSSKTLAQLFDKLVKIRLEDEDYGPATKFLPIIKEFHSKSQAIMICDDDFYYHPFTIATLHEYSNKFPNSIIGFRGWRVREDLIWGVGGKYEMAYHIIQSHYLSEVYPVSVITANSAYLIHSLFFDAHIHLYFDKIPNDIRHVDDIWLNGQASKRNITRYIIPSCCPHISVTRTHVLEEYFGKNNISRFSANNHALQWFSDNWEKNLWYKFNGENAPKYRNWRTMIYREWISMILNFKFIIYFGFI</sequence>
<dbReference type="EMBL" id="CAJNOT010001702">
    <property type="protein sequence ID" value="CAF1238039.1"/>
    <property type="molecule type" value="Genomic_DNA"/>
</dbReference>
<dbReference type="SUPFAM" id="SSF53448">
    <property type="entry name" value="Nucleotide-diphospho-sugar transferases"/>
    <property type="match status" value="1"/>
</dbReference>
<keyword evidence="1" id="KW-1133">Transmembrane helix</keyword>